<organism evidence="1 2">
    <name type="scientific">Kinneretia aquatilis</name>
    <dbReference type="NCBI Taxonomy" id="2070761"/>
    <lineage>
        <taxon>Bacteria</taxon>
        <taxon>Pseudomonadati</taxon>
        <taxon>Pseudomonadota</taxon>
        <taxon>Betaproteobacteria</taxon>
        <taxon>Burkholderiales</taxon>
        <taxon>Sphaerotilaceae</taxon>
        <taxon>Roseateles</taxon>
    </lineage>
</organism>
<dbReference type="InterPro" id="IPR014991">
    <property type="entry name" value="DUF1840"/>
</dbReference>
<evidence type="ECO:0000313" key="1">
    <source>
        <dbReference type="EMBL" id="PND38390.1"/>
    </source>
</evidence>
<dbReference type="AlphaFoldDB" id="A0A2N8KY60"/>
<dbReference type="Pfam" id="PF08895">
    <property type="entry name" value="DUF1840"/>
    <property type="match status" value="1"/>
</dbReference>
<comment type="caution">
    <text evidence="1">The sequence shown here is derived from an EMBL/GenBank/DDBJ whole genome shotgun (WGS) entry which is preliminary data.</text>
</comment>
<name>A0A2N8KY60_9BURK</name>
<proteinExistence type="predicted"/>
<dbReference type="OrthoDB" id="5296629at2"/>
<evidence type="ECO:0000313" key="2">
    <source>
        <dbReference type="Proteomes" id="UP000235916"/>
    </source>
</evidence>
<protein>
    <submittedName>
        <fullName evidence="1">DUF1840 domain-containing protein</fullName>
    </submittedName>
</protein>
<sequence length="107" mass="11766">MIYRFKSKAGADVIMLQPQGEQILRLLGREPSPQGILRGAELPAAISSLEQAVAEDEAAFAQLQAEAEAAGEPLPRREGISLRQRAWPLIELIRHAQRADNDLVWGV</sequence>
<dbReference type="EMBL" id="POSP01000003">
    <property type="protein sequence ID" value="PND38390.1"/>
    <property type="molecule type" value="Genomic_DNA"/>
</dbReference>
<keyword evidence="2" id="KW-1185">Reference proteome</keyword>
<accession>A0A2N8KY60</accession>
<dbReference type="Proteomes" id="UP000235916">
    <property type="component" value="Unassembled WGS sequence"/>
</dbReference>
<dbReference type="RefSeq" id="WP_102768309.1">
    <property type="nucleotide sequence ID" value="NZ_POSP01000003.1"/>
</dbReference>
<reference evidence="1 2" key="1">
    <citation type="submission" date="2018-01" db="EMBL/GenBank/DDBJ databases">
        <title>Draft genome sequence of Paucibacter aquatile CR182 isolated from freshwater of the Nakdong River.</title>
        <authorList>
            <person name="Choi A."/>
            <person name="Chung E.J."/>
        </authorList>
    </citation>
    <scope>NUCLEOTIDE SEQUENCE [LARGE SCALE GENOMIC DNA]</scope>
    <source>
        <strain evidence="1 2">CR182</strain>
    </source>
</reference>
<gene>
    <name evidence="1" type="ORF">C1O66_13215</name>
</gene>